<dbReference type="Gene3D" id="3.40.50.10280">
    <property type="entry name" value="Methylene-tetrahydromethanopterin dehydrogenase, N-terminal domain"/>
    <property type="match status" value="1"/>
</dbReference>
<keyword evidence="1" id="KW-0560">Oxidoreductase</keyword>
<reference evidence="3 4" key="1">
    <citation type="submission" date="2012-11" db="EMBL/GenBank/DDBJ databases">
        <title>Whole genome sequence of Acidisphaera rubrifaciens HS-AP3.</title>
        <authorList>
            <person name="Azuma Y."/>
            <person name="Higashiura N."/>
            <person name="Hirakawa H."/>
            <person name="Matsushita K."/>
        </authorList>
    </citation>
    <scope>NUCLEOTIDE SEQUENCE [LARGE SCALE GENOMIC DNA]</scope>
    <source>
        <strain evidence="3 4">HS-AP3</strain>
    </source>
</reference>
<evidence type="ECO:0000256" key="1">
    <source>
        <dbReference type="ARBA" id="ARBA00023002"/>
    </source>
</evidence>
<dbReference type="AlphaFoldDB" id="A0A0D6P5W3"/>
<dbReference type="Pfam" id="PF09176">
    <property type="entry name" value="Mpt_N"/>
    <property type="match status" value="1"/>
</dbReference>
<evidence type="ECO:0000313" key="3">
    <source>
        <dbReference type="EMBL" id="GAN76721.1"/>
    </source>
</evidence>
<gene>
    <name evidence="3" type="ORF">Asru_0153_02</name>
</gene>
<dbReference type="InterPro" id="IPR037089">
    <property type="entry name" value="Methyl-teptahyd_DH_N_sf"/>
</dbReference>
<name>A0A0D6P5W3_9PROT</name>
<comment type="caution">
    <text evidence="3">The sequence shown here is derived from an EMBL/GenBank/DDBJ whole genome shotgun (WGS) entry which is preliminary data.</text>
</comment>
<organism evidence="3 4">
    <name type="scientific">Acidisphaera rubrifaciens HS-AP3</name>
    <dbReference type="NCBI Taxonomy" id="1231350"/>
    <lineage>
        <taxon>Bacteria</taxon>
        <taxon>Pseudomonadati</taxon>
        <taxon>Pseudomonadota</taxon>
        <taxon>Alphaproteobacteria</taxon>
        <taxon>Acetobacterales</taxon>
        <taxon>Acetobacteraceae</taxon>
        <taxon>Acidisphaera</taxon>
    </lineage>
</organism>
<dbReference type="Gene3D" id="3.40.50.720">
    <property type="entry name" value="NAD(P)-binding Rossmann-like Domain"/>
    <property type="match status" value="1"/>
</dbReference>
<evidence type="ECO:0000313" key="4">
    <source>
        <dbReference type="Proteomes" id="UP000032680"/>
    </source>
</evidence>
<keyword evidence="4" id="KW-1185">Reference proteome</keyword>
<protein>
    <submittedName>
        <fullName evidence="3">Methylenetetrahydromethanopterin dehydrogenase (NAD+/NADP+)</fullName>
    </submittedName>
</protein>
<dbReference type="InterPro" id="IPR036291">
    <property type="entry name" value="NAD(P)-bd_dom_sf"/>
</dbReference>
<dbReference type="SUPFAM" id="SSF53223">
    <property type="entry name" value="Aminoacid dehydrogenase-like, N-terminal domain"/>
    <property type="match status" value="1"/>
</dbReference>
<evidence type="ECO:0000259" key="2">
    <source>
        <dbReference type="Pfam" id="PF09176"/>
    </source>
</evidence>
<feature type="domain" description="Methylene-tetrahydromethanopterin dehydrogenase N-terminal" evidence="2">
    <location>
        <begin position="18"/>
        <end position="98"/>
    </location>
</feature>
<dbReference type="Proteomes" id="UP000032680">
    <property type="component" value="Unassembled WGS sequence"/>
</dbReference>
<dbReference type="InterPro" id="IPR046346">
    <property type="entry name" value="Aminoacid_DH-like_N_sf"/>
</dbReference>
<dbReference type="GO" id="GO:0016491">
    <property type="term" value="F:oxidoreductase activity"/>
    <property type="evidence" value="ECO:0007669"/>
    <property type="project" value="UniProtKB-KW"/>
</dbReference>
<dbReference type="OrthoDB" id="7929761at2"/>
<dbReference type="EMBL" id="BANB01000153">
    <property type="protein sequence ID" value="GAN76721.1"/>
    <property type="molecule type" value="Genomic_DNA"/>
</dbReference>
<proteinExistence type="predicted"/>
<sequence length="297" mass="30642">MADKHILHMLSPLPQVSPFDVNMALDAGYDAVLPYSRIEASDVQGLVQDAIFSRPPKLAIRTGIFIGGRDAIAALDMLAAAKAAMVPPFIVSCFADPAGSFTTAAAMVAKAVQQLKAAHGRTLSGLRVAVFGATGVVGFASAVIAALEGARVTMVGHTGVERVAKSADEIGRRFGVTVAAADGASDAAKEAVLAGADVVFCAGRAGTQILSRAQVAAAPHMLVVCDVNAVPPLGVERLGVQDDGVVLSGPTRGIGALAIGHIKYQTEFGLFRRMIEAQKPVSFDFRDAYAFATDLVG</sequence>
<dbReference type="SUPFAM" id="SSF51735">
    <property type="entry name" value="NAD(P)-binding Rossmann-fold domains"/>
    <property type="match status" value="1"/>
</dbReference>
<accession>A0A0D6P5W3</accession>
<dbReference type="InterPro" id="IPR015259">
    <property type="entry name" value="Methyl-teptahyd_DH_N"/>
</dbReference>
<dbReference type="RefSeq" id="WP_048860597.1">
    <property type="nucleotide sequence ID" value="NZ_BANB01000153.1"/>
</dbReference>